<keyword evidence="2" id="KW-1185">Reference proteome</keyword>
<sequence>MNLQLGKPNVEQQNLKYSGLLALKRMLSGMLQHDQPSLKYSGVLDLKQKLSGQLQHDQPSLKNCDGVLDLKQMLSGMQSPEKPSVLNKLLLDLLLLLFDLPPVYPTKPKMKLTIGDKVMQVFSDDLGKPVKPPKQNI</sequence>
<dbReference type="AlphaFoldDB" id="E9I0G8"/>
<dbReference type="KEGG" id="dpx:DAPPUDRAFT_336849"/>
<name>E9I0G8_DAPPU</name>
<reference evidence="1 2" key="1">
    <citation type="journal article" date="2011" name="Science">
        <title>The ecoresponsive genome of Daphnia pulex.</title>
        <authorList>
            <person name="Colbourne J.K."/>
            <person name="Pfrender M.E."/>
            <person name="Gilbert D."/>
            <person name="Thomas W.K."/>
            <person name="Tucker A."/>
            <person name="Oakley T.H."/>
            <person name="Tokishita S."/>
            <person name="Aerts A."/>
            <person name="Arnold G.J."/>
            <person name="Basu M.K."/>
            <person name="Bauer D.J."/>
            <person name="Caceres C.E."/>
            <person name="Carmel L."/>
            <person name="Casola C."/>
            <person name="Choi J.H."/>
            <person name="Detter J.C."/>
            <person name="Dong Q."/>
            <person name="Dusheyko S."/>
            <person name="Eads B.D."/>
            <person name="Frohlich T."/>
            <person name="Geiler-Samerotte K.A."/>
            <person name="Gerlach D."/>
            <person name="Hatcher P."/>
            <person name="Jogdeo S."/>
            <person name="Krijgsveld J."/>
            <person name="Kriventseva E.V."/>
            <person name="Kultz D."/>
            <person name="Laforsch C."/>
            <person name="Lindquist E."/>
            <person name="Lopez J."/>
            <person name="Manak J.R."/>
            <person name="Muller J."/>
            <person name="Pangilinan J."/>
            <person name="Patwardhan R.P."/>
            <person name="Pitluck S."/>
            <person name="Pritham E.J."/>
            <person name="Rechtsteiner A."/>
            <person name="Rho M."/>
            <person name="Rogozin I.B."/>
            <person name="Sakarya O."/>
            <person name="Salamov A."/>
            <person name="Schaack S."/>
            <person name="Shapiro H."/>
            <person name="Shiga Y."/>
            <person name="Skalitzky C."/>
            <person name="Smith Z."/>
            <person name="Souvorov A."/>
            <person name="Sung W."/>
            <person name="Tang Z."/>
            <person name="Tsuchiya D."/>
            <person name="Tu H."/>
            <person name="Vos H."/>
            <person name="Wang M."/>
            <person name="Wolf Y.I."/>
            <person name="Yamagata H."/>
            <person name="Yamada T."/>
            <person name="Ye Y."/>
            <person name="Shaw J.R."/>
            <person name="Andrews J."/>
            <person name="Crease T.J."/>
            <person name="Tang H."/>
            <person name="Lucas S.M."/>
            <person name="Robertson H.M."/>
            <person name="Bork P."/>
            <person name="Koonin E.V."/>
            <person name="Zdobnov E.M."/>
            <person name="Grigoriev I.V."/>
            <person name="Lynch M."/>
            <person name="Boore J.L."/>
        </authorList>
    </citation>
    <scope>NUCLEOTIDE SEQUENCE [LARGE SCALE GENOMIC DNA]</scope>
</reference>
<accession>E9I0G8</accession>
<dbReference type="HOGENOM" id="CLU_1877505_0_0_1"/>
<dbReference type="Proteomes" id="UP000000305">
    <property type="component" value="Unassembled WGS sequence"/>
</dbReference>
<dbReference type="InParanoid" id="E9I0G8"/>
<proteinExistence type="predicted"/>
<gene>
    <name evidence="1" type="ORF">DAPPUDRAFT_336849</name>
</gene>
<organism evidence="1 2">
    <name type="scientific">Daphnia pulex</name>
    <name type="common">Water flea</name>
    <dbReference type="NCBI Taxonomy" id="6669"/>
    <lineage>
        <taxon>Eukaryota</taxon>
        <taxon>Metazoa</taxon>
        <taxon>Ecdysozoa</taxon>
        <taxon>Arthropoda</taxon>
        <taxon>Crustacea</taxon>
        <taxon>Branchiopoda</taxon>
        <taxon>Diplostraca</taxon>
        <taxon>Cladocera</taxon>
        <taxon>Anomopoda</taxon>
        <taxon>Daphniidae</taxon>
        <taxon>Daphnia</taxon>
    </lineage>
</organism>
<evidence type="ECO:0000313" key="2">
    <source>
        <dbReference type="Proteomes" id="UP000000305"/>
    </source>
</evidence>
<evidence type="ECO:0000313" key="1">
    <source>
        <dbReference type="EMBL" id="EFX62512.1"/>
    </source>
</evidence>
<dbReference type="EMBL" id="GL733539">
    <property type="protein sequence ID" value="EFX62512.1"/>
    <property type="molecule type" value="Genomic_DNA"/>
</dbReference>
<protein>
    <submittedName>
        <fullName evidence="1">Uncharacterized protein</fullName>
    </submittedName>
</protein>